<sequence>MRRTDLKLLRALAASLILFAGIAAAQSPAMFVVHFETGPSWNKSLPPAEQPAFKEHSANLGRLRKEGVITFGARYAEVGMIFIKADSIEAVRSMIDADPGVRAGIFVYRVDALGVFYPWQP</sequence>
<feature type="chain" id="PRO_5032572207" evidence="1">
    <location>
        <begin position="26"/>
        <end position="121"/>
    </location>
</feature>
<gene>
    <name evidence="2" type="ORF">HNQ60_004003</name>
</gene>
<reference evidence="2 3" key="1">
    <citation type="submission" date="2020-08" db="EMBL/GenBank/DDBJ databases">
        <title>Genomic Encyclopedia of Type Strains, Phase IV (KMG-IV): sequencing the most valuable type-strain genomes for metagenomic binning, comparative biology and taxonomic classification.</title>
        <authorList>
            <person name="Goeker M."/>
        </authorList>
    </citation>
    <scope>NUCLEOTIDE SEQUENCE [LARGE SCALE GENOMIC DNA]</scope>
    <source>
        <strain evidence="2 3">DSM 26723</strain>
    </source>
</reference>
<accession>A0A841HQT3</accession>
<protein>
    <submittedName>
        <fullName evidence="2">Uncharacterized protein YciI</fullName>
    </submittedName>
</protein>
<evidence type="ECO:0000313" key="2">
    <source>
        <dbReference type="EMBL" id="MBB6095113.1"/>
    </source>
</evidence>
<dbReference type="InterPro" id="IPR011008">
    <property type="entry name" value="Dimeric_a/b-barrel"/>
</dbReference>
<comment type="caution">
    <text evidence="2">The sequence shown here is derived from an EMBL/GenBank/DDBJ whole genome shotgun (WGS) entry which is preliminary data.</text>
</comment>
<dbReference type="Proteomes" id="UP000588068">
    <property type="component" value="Unassembled WGS sequence"/>
</dbReference>
<keyword evidence="1" id="KW-0732">Signal</keyword>
<organism evidence="2 3">
    <name type="scientific">Povalibacter uvarum</name>
    <dbReference type="NCBI Taxonomy" id="732238"/>
    <lineage>
        <taxon>Bacteria</taxon>
        <taxon>Pseudomonadati</taxon>
        <taxon>Pseudomonadota</taxon>
        <taxon>Gammaproteobacteria</taxon>
        <taxon>Steroidobacterales</taxon>
        <taxon>Steroidobacteraceae</taxon>
        <taxon>Povalibacter</taxon>
    </lineage>
</organism>
<proteinExistence type="predicted"/>
<dbReference type="RefSeq" id="WP_184334521.1">
    <property type="nucleotide sequence ID" value="NZ_JACHHZ010000005.1"/>
</dbReference>
<evidence type="ECO:0000256" key="1">
    <source>
        <dbReference type="SAM" id="SignalP"/>
    </source>
</evidence>
<dbReference type="Gene3D" id="3.30.70.1060">
    <property type="entry name" value="Dimeric alpha+beta barrel"/>
    <property type="match status" value="1"/>
</dbReference>
<evidence type="ECO:0000313" key="3">
    <source>
        <dbReference type="Proteomes" id="UP000588068"/>
    </source>
</evidence>
<dbReference type="SUPFAM" id="SSF54909">
    <property type="entry name" value="Dimeric alpha+beta barrel"/>
    <property type="match status" value="1"/>
</dbReference>
<keyword evidence="3" id="KW-1185">Reference proteome</keyword>
<dbReference type="AlphaFoldDB" id="A0A841HQT3"/>
<dbReference type="EMBL" id="JACHHZ010000005">
    <property type="protein sequence ID" value="MBB6095113.1"/>
    <property type="molecule type" value="Genomic_DNA"/>
</dbReference>
<feature type="signal peptide" evidence="1">
    <location>
        <begin position="1"/>
        <end position="25"/>
    </location>
</feature>
<name>A0A841HQT3_9GAMM</name>